<dbReference type="EMBL" id="CM055109">
    <property type="protein sequence ID" value="KAJ7524258.1"/>
    <property type="molecule type" value="Genomic_DNA"/>
</dbReference>
<accession>A0ACC2B378</accession>
<reference evidence="2" key="1">
    <citation type="journal article" date="2024" name="Proc. Natl. Acad. Sci. U.S.A.">
        <title>Extraordinary preservation of gene collinearity over three hundred million years revealed in homosporous lycophytes.</title>
        <authorList>
            <person name="Li C."/>
            <person name="Wickell D."/>
            <person name="Kuo L.Y."/>
            <person name="Chen X."/>
            <person name="Nie B."/>
            <person name="Liao X."/>
            <person name="Peng D."/>
            <person name="Ji J."/>
            <person name="Jenkins J."/>
            <person name="Williams M."/>
            <person name="Shu S."/>
            <person name="Plott C."/>
            <person name="Barry K."/>
            <person name="Rajasekar S."/>
            <person name="Grimwood J."/>
            <person name="Han X."/>
            <person name="Sun S."/>
            <person name="Hou Z."/>
            <person name="He W."/>
            <person name="Dai G."/>
            <person name="Sun C."/>
            <person name="Schmutz J."/>
            <person name="Leebens-Mack J.H."/>
            <person name="Li F.W."/>
            <person name="Wang L."/>
        </authorList>
    </citation>
    <scope>NUCLEOTIDE SEQUENCE [LARGE SCALE GENOMIC DNA]</scope>
    <source>
        <strain evidence="2">cv. PW_Plant_1</strain>
    </source>
</reference>
<keyword evidence="2" id="KW-1185">Reference proteome</keyword>
<protein>
    <submittedName>
        <fullName evidence="1">Uncharacterized protein</fullName>
    </submittedName>
</protein>
<gene>
    <name evidence="1" type="ORF">O6H91_18G083600</name>
</gene>
<dbReference type="Proteomes" id="UP001162992">
    <property type="component" value="Chromosome 18"/>
</dbReference>
<evidence type="ECO:0000313" key="1">
    <source>
        <dbReference type="EMBL" id="KAJ7524258.1"/>
    </source>
</evidence>
<comment type="caution">
    <text evidence="1">The sequence shown here is derived from an EMBL/GenBank/DDBJ whole genome shotgun (WGS) entry which is preliminary data.</text>
</comment>
<name>A0ACC2B378_DIPCM</name>
<sequence>MGSEMASNLQSHWKHFAQKLPPQLLYVKEELDLRKALIAIAVAAVVFTLFSMFASKNKKKFPPAVPGLPIVGNLLQLMDRKPHRSFTSWSEKYGPIFTIRTGLLNQVVITSSELAKEAMVTKYESISKRELGTSLNILTCQKTMVAMSDYGVEHRFLKKIVMANLLGPSPQRENRAIRASELEKMLESLHSELKSFPLSTCEVNVRQYIKEALFPFVLRQTFGRDIEEVHVAGLGSFSKWEIFDILVSEPLRGAILVDWRDFFPPLKRLFSNRALENEAKQIESRRSKVIKALIEEQRKNLAGKAIADYSYVDTLLANYQNLNDTQLLMSVWEPVIESSDTTVVTTEWTMFELASQPSKQERLYQEIREVVGDRPVTEDDLANLPYLTAVIKETLRKYTPVPLLPPRFVEQDIQIGGYDIPAGWHILINMYGINHDKKTWPEPDTWDPDRLLGDQKLDLGLNDFRVMPFGAGKRICAGITQAMYLIPMYVASFVQNFKWILPATEVHEEDTIFLTTHKLHPLKAIATPRSQQ</sequence>
<evidence type="ECO:0000313" key="2">
    <source>
        <dbReference type="Proteomes" id="UP001162992"/>
    </source>
</evidence>
<proteinExistence type="predicted"/>
<organism evidence="1 2">
    <name type="scientific">Diphasiastrum complanatum</name>
    <name type="common">Issler's clubmoss</name>
    <name type="synonym">Lycopodium complanatum</name>
    <dbReference type="NCBI Taxonomy" id="34168"/>
    <lineage>
        <taxon>Eukaryota</taxon>
        <taxon>Viridiplantae</taxon>
        <taxon>Streptophyta</taxon>
        <taxon>Embryophyta</taxon>
        <taxon>Tracheophyta</taxon>
        <taxon>Lycopodiopsida</taxon>
        <taxon>Lycopodiales</taxon>
        <taxon>Lycopodiaceae</taxon>
        <taxon>Lycopodioideae</taxon>
        <taxon>Diphasiastrum</taxon>
    </lineage>
</organism>